<accession>A0A915LNP3</accession>
<evidence type="ECO:0000313" key="1">
    <source>
        <dbReference type="Proteomes" id="UP000887561"/>
    </source>
</evidence>
<proteinExistence type="predicted"/>
<dbReference type="AlphaFoldDB" id="A0A915LNP3"/>
<dbReference type="WBParaSite" id="scaffold13610_cov163.g16966">
    <property type="protein sequence ID" value="scaffold13610_cov163.g16966"/>
    <property type="gene ID" value="scaffold13610_cov163.g16966"/>
</dbReference>
<organism evidence="1 2">
    <name type="scientific">Meloidogyne javanica</name>
    <name type="common">Root-knot nematode worm</name>
    <dbReference type="NCBI Taxonomy" id="6303"/>
    <lineage>
        <taxon>Eukaryota</taxon>
        <taxon>Metazoa</taxon>
        <taxon>Ecdysozoa</taxon>
        <taxon>Nematoda</taxon>
        <taxon>Chromadorea</taxon>
        <taxon>Rhabditida</taxon>
        <taxon>Tylenchina</taxon>
        <taxon>Tylenchomorpha</taxon>
        <taxon>Tylenchoidea</taxon>
        <taxon>Meloidogynidae</taxon>
        <taxon>Meloidogyninae</taxon>
        <taxon>Meloidogyne</taxon>
        <taxon>Meloidogyne incognita group</taxon>
    </lineage>
</organism>
<keyword evidence="1" id="KW-1185">Reference proteome</keyword>
<dbReference type="Proteomes" id="UP000887561">
    <property type="component" value="Unplaced"/>
</dbReference>
<evidence type="ECO:0000313" key="2">
    <source>
        <dbReference type="WBParaSite" id="scaffold13610_cov163.g16966"/>
    </source>
</evidence>
<reference evidence="2" key="1">
    <citation type="submission" date="2022-11" db="UniProtKB">
        <authorList>
            <consortium name="WormBaseParasite"/>
        </authorList>
    </citation>
    <scope>IDENTIFICATION</scope>
</reference>
<name>A0A915LNP3_MELJA</name>
<protein>
    <submittedName>
        <fullName evidence="2">U3 small nucleolar RNA-associated protein 11</fullName>
    </submittedName>
</protein>
<sequence>MSSQKILRKKRLRHEKQIEHETIRKMRARSEKDAYFAEHKDKMEKVMIERQREVTGNYTYGDEDNGRVEDV</sequence>